<feature type="transmembrane region" description="Helical" evidence="6">
    <location>
        <begin position="80"/>
        <end position="107"/>
    </location>
</feature>
<gene>
    <name evidence="8" type="ORF">I573_01765</name>
</gene>
<dbReference type="Pfam" id="PF11728">
    <property type="entry name" value="ArAE_1_C"/>
    <property type="match status" value="1"/>
</dbReference>
<keyword evidence="4 6" id="KW-1133">Transmembrane helix</keyword>
<feature type="transmembrane region" description="Helical" evidence="6">
    <location>
        <begin position="55"/>
        <end position="74"/>
    </location>
</feature>
<dbReference type="Gene3D" id="1.20.120.940">
    <property type="entry name" value="Putative aromatic acid exporter, C-terminal domain"/>
    <property type="match status" value="1"/>
</dbReference>
<keyword evidence="2" id="KW-1003">Cell membrane</keyword>
<dbReference type="Proteomes" id="UP000015961">
    <property type="component" value="Unassembled WGS sequence"/>
</dbReference>
<dbReference type="eggNOG" id="COG4129">
    <property type="taxonomic scope" value="Bacteria"/>
</dbReference>
<reference evidence="8 9" key="1">
    <citation type="submission" date="2013-03" db="EMBL/GenBank/DDBJ databases">
        <title>The Genome Sequence of Enterococcus sulfureus ATCC_49903 (PacBio/Illumina hybrid assembly).</title>
        <authorList>
            <consortium name="The Broad Institute Genomics Platform"/>
            <consortium name="The Broad Institute Genome Sequencing Center for Infectious Disease"/>
            <person name="Earl A."/>
            <person name="Russ C."/>
            <person name="Gilmore M."/>
            <person name="Surin D."/>
            <person name="Walker B."/>
            <person name="Young S."/>
            <person name="Zeng Q."/>
            <person name="Gargeya S."/>
            <person name="Fitzgerald M."/>
            <person name="Haas B."/>
            <person name="Abouelleil A."/>
            <person name="Allen A.W."/>
            <person name="Alvarado L."/>
            <person name="Arachchi H.M."/>
            <person name="Berlin A.M."/>
            <person name="Chapman S.B."/>
            <person name="Gainer-Dewar J."/>
            <person name="Goldberg J."/>
            <person name="Griggs A."/>
            <person name="Gujja S."/>
            <person name="Hansen M."/>
            <person name="Howarth C."/>
            <person name="Imamovic A."/>
            <person name="Ireland A."/>
            <person name="Larimer J."/>
            <person name="McCowan C."/>
            <person name="Murphy C."/>
            <person name="Pearson M."/>
            <person name="Poon T.W."/>
            <person name="Priest M."/>
            <person name="Roberts A."/>
            <person name="Saif S."/>
            <person name="Shea T."/>
            <person name="Sisk P."/>
            <person name="Sykes S."/>
            <person name="Wortman J."/>
            <person name="Nusbaum C."/>
            <person name="Birren B."/>
        </authorList>
    </citation>
    <scope>NUCLEOTIDE SEQUENCE [LARGE SCALE GENOMIC DNA]</scope>
    <source>
        <strain evidence="8 9">ATCC 49903</strain>
    </source>
</reference>
<dbReference type="RefSeq" id="WP_016185365.1">
    <property type="nucleotide sequence ID" value="NZ_ASWO01000005.1"/>
</dbReference>
<dbReference type="STRING" id="1140003.OMY_00913"/>
<sequence>MRIGLRTVKTAIASVLAMYIAQWIGLHFAASAGVIAILSLAGTKKNSLHTGIERLLSLVVATLVSFCIFEWVGFSPLSFGIYLLLFIPIVVKLKLTEGIVVSSVLVTHYLTEAHFSLSLIGNEFLLMGIGAGMAVVMNLYMPDRKKELVKQQRAAEELFRALLWDLSIWPTGDQLAQLIEDSRDLMKKLHEGQKQARLYQEDHFFEEPIYFEEYFLMRSAQVRMLQDMLILQRTIAVDSALLVELKEVLAFTAQTFAEKNDGTLLLEKVEALFLFYQRQALPKNRDEFENRARLFQFLQSFKGFIEIKSEFFDTFQHVVQK</sequence>
<keyword evidence="3 6" id="KW-0812">Transmembrane</keyword>
<evidence type="ECO:0000313" key="8">
    <source>
        <dbReference type="EMBL" id="EOT84040.1"/>
    </source>
</evidence>
<comment type="caution">
    <text evidence="8">The sequence shown here is derived from an EMBL/GenBank/DDBJ whole genome shotgun (WGS) entry which is preliminary data.</text>
</comment>
<dbReference type="EMBL" id="ASWO01000005">
    <property type="protein sequence ID" value="EOT84040.1"/>
    <property type="molecule type" value="Genomic_DNA"/>
</dbReference>
<evidence type="ECO:0000256" key="5">
    <source>
        <dbReference type="ARBA" id="ARBA00023136"/>
    </source>
</evidence>
<name>S0KRX9_9ENTE</name>
<dbReference type="InterPro" id="IPR038323">
    <property type="entry name" value="ArAE_1_C_sf"/>
</dbReference>
<proteinExistence type="predicted"/>
<dbReference type="InterPro" id="IPR052984">
    <property type="entry name" value="UPF0421"/>
</dbReference>
<keyword evidence="9" id="KW-1185">Reference proteome</keyword>
<evidence type="ECO:0000256" key="6">
    <source>
        <dbReference type="SAM" id="Phobius"/>
    </source>
</evidence>
<dbReference type="Pfam" id="PF06081">
    <property type="entry name" value="ArAE_1"/>
    <property type="match status" value="1"/>
</dbReference>
<evidence type="ECO:0000256" key="1">
    <source>
        <dbReference type="ARBA" id="ARBA00004651"/>
    </source>
</evidence>
<dbReference type="PANTHER" id="PTHR40064">
    <property type="entry name" value="MEMBRANE PROTEIN-RELATED"/>
    <property type="match status" value="1"/>
</dbReference>
<evidence type="ECO:0000256" key="4">
    <source>
        <dbReference type="ARBA" id="ARBA00022989"/>
    </source>
</evidence>
<evidence type="ECO:0000259" key="7">
    <source>
        <dbReference type="Pfam" id="PF11728"/>
    </source>
</evidence>
<organism evidence="8 9">
    <name type="scientific">Enterococcus sulfureus ATCC 49903</name>
    <dbReference type="NCBI Taxonomy" id="1140003"/>
    <lineage>
        <taxon>Bacteria</taxon>
        <taxon>Bacillati</taxon>
        <taxon>Bacillota</taxon>
        <taxon>Bacilli</taxon>
        <taxon>Lactobacillales</taxon>
        <taxon>Enterococcaceae</taxon>
        <taxon>Enterococcus</taxon>
    </lineage>
</organism>
<feature type="domain" description="Putative aromatic acid exporter C-terminal" evidence="7">
    <location>
        <begin position="146"/>
        <end position="309"/>
    </location>
</feature>
<dbReference type="InterPro" id="IPR021062">
    <property type="entry name" value="ArAE_1_C"/>
</dbReference>
<dbReference type="GO" id="GO:0005886">
    <property type="term" value="C:plasma membrane"/>
    <property type="evidence" value="ECO:0007669"/>
    <property type="project" value="UniProtKB-SubCell"/>
</dbReference>
<comment type="subcellular location">
    <subcellularLocation>
        <location evidence="1">Cell membrane</location>
        <topology evidence="1">Multi-pass membrane protein</topology>
    </subcellularLocation>
</comment>
<dbReference type="OrthoDB" id="357521at2"/>
<feature type="transmembrane region" description="Helical" evidence="6">
    <location>
        <begin position="119"/>
        <end position="141"/>
    </location>
</feature>
<dbReference type="InterPro" id="IPR010343">
    <property type="entry name" value="ArAE_1"/>
</dbReference>
<feature type="transmembrane region" description="Helical" evidence="6">
    <location>
        <begin position="20"/>
        <end position="43"/>
    </location>
</feature>
<protein>
    <recommendedName>
        <fullName evidence="7">Putative aromatic acid exporter C-terminal domain-containing protein</fullName>
    </recommendedName>
</protein>
<accession>S0KRX9</accession>
<dbReference type="AlphaFoldDB" id="S0KRX9"/>
<evidence type="ECO:0000256" key="3">
    <source>
        <dbReference type="ARBA" id="ARBA00022692"/>
    </source>
</evidence>
<evidence type="ECO:0000313" key="9">
    <source>
        <dbReference type="Proteomes" id="UP000015961"/>
    </source>
</evidence>
<evidence type="ECO:0000256" key="2">
    <source>
        <dbReference type="ARBA" id="ARBA00022475"/>
    </source>
</evidence>
<dbReference type="PANTHER" id="PTHR40064:SF1">
    <property type="entry name" value="MEMBRANE PROTEIN"/>
    <property type="match status" value="1"/>
</dbReference>
<keyword evidence="5 6" id="KW-0472">Membrane</keyword>
<dbReference type="PATRIC" id="fig|1140003.3.peg.869"/>